<sequence length="364" mass="39451">MTKEHTLAPQHAPKLKEKVAEKWATSIRGQLFPGEEIWALAKTNQVRPTLEGLAITNARVMAFSSIDVATAGPRVSVEADNIARFEIVKKMTGKHLHVTDLGQQTLQFGAINDADVDFVCHYVHHLASAGFPPGMREILITRSMATTESARARDVGRSEVEIIGAPLKEVAWRTIDEHTTPDELPWFVINAGSAGFLAAFEDRLIVAKVGGMAGFMTGSMGGGRVTSFPYSDITNIEYNSGMMTGVLEVLTPSYQGTSNHDYWRSAGAGPNKAGASPFTLSNCLPLPKAQHRIALPRLTDLQKKIIDYKRPTINVQHTPSSITTAPPIGLAGELQNLANLHHQGILDEAEFAAAKQATISRHST</sequence>
<proteinExistence type="predicted"/>
<evidence type="ECO:0008006" key="3">
    <source>
        <dbReference type="Google" id="ProtNLM"/>
    </source>
</evidence>
<reference evidence="2" key="1">
    <citation type="submission" date="2005-03" db="EMBL/GenBank/DDBJ databases">
        <title>Comparison of the complete genome sequences of Rhodococcus erythropolis PR4 and Rhodococcus opacus B4.</title>
        <authorList>
            <person name="Takarada H."/>
            <person name="Sekine M."/>
            <person name="Hosoyama A."/>
            <person name="Yamada R."/>
            <person name="Fujisawa T."/>
            <person name="Omata S."/>
            <person name="Shimizu A."/>
            <person name="Tsukatani N."/>
            <person name="Tanikawa S."/>
            <person name="Fujita N."/>
            <person name="Harayama S."/>
        </authorList>
    </citation>
    <scope>NUCLEOTIDE SEQUENCE [LARGE SCALE GENOMIC DNA]</scope>
    <source>
        <strain evidence="2">PR4 / NBRC 100887</strain>
    </source>
</reference>
<organism evidence="1 2">
    <name type="scientific">Rhodococcus erythropolis (strain PR4 / NBRC 100887)</name>
    <dbReference type="NCBI Taxonomy" id="234621"/>
    <lineage>
        <taxon>Bacteria</taxon>
        <taxon>Bacillati</taxon>
        <taxon>Actinomycetota</taxon>
        <taxon>Actinomycetes</taxon>
        <taxon>Mycobacteriales</taxon>
        <taxon>Nocardiaceae</taxon>
        <taxon>Rhodococcus</taxon>
        <taxon>Rhodococcus erythropolis group</taxon>
    </lineage>
</organism>
<evidence type="ECO:0000313" key="2">
    <source>
        <dbReference type="Proteomes" id="UP000002204"/>
    </source>
</evidence>
<protein>
    <recommendedName>
        <fullName evidence="3">SHOCT domain-containing protein</fullName>
    </recommendedName>
</protein>
<dbReference type="AlphaFoldDB" id="C1A023"/>
<accession>C1A023</accession>
<reference evidence="1 2" key="2">
    <citation type="journal article" date="2006" name="Environ. Microbiol.">
        <title>Sequence analysis of three plasmids harboured in Rhodococcus erythropolis strain PR4.</title>
        <authorList>
            <person name="Sekine M."/>
            <person name="Tanikawa S."/>
            <person name="Omata S."/>
            <person name="Saito M."/>
            <person name="Fujisawa T."/>
            <person name="Tsukatani N."/>
            <person name="Tajima T."/>
            <person name="Sekigawa T."/>
            <person name="Kosugi H."/>
            <person name="Matsuo Y."/>
            <person name="Nishiko R."/>
            <person name="Imamura K."/>
            <person name="Ito M."/>
            <person name="Narita H."/>
            <person name="Tago S."/>
            <person name="Fujita N."/>
            <person name="Harayama S."/>
        </authorList>
    </citation>
    <scope>NUCLEOTIDE SEQUENCE [LARGE SCALE GENOMIC DNA]</scope>
    <source>
        <strain evidence="2">PR4 / NBRC 100887</strain>
    </source>
</reference>
<dbReference type="KEGG" id="rer:RER_32500"/>
<dbReference type="HOGENOM" id="CLU_782479_0_0_11"/>
<dbReference type="EMBL" id="AP008957">
    <property type="protein sequence ID" value="BAH33958.1"/>
    <property type="molecule type" value="Genomic_DNA"/>
</dbReference>
<name>C1A023_RHOE4</name>
<evidence type="ECO:0000313" key="1">
    <source>
        <dbReference type="EMBL" id="BAH33958.1"/>
    </source>
</evidence>
<dbReference type="Proteomes" id="UP000002204">
    <property type="component" value="Chromosome"/>
</dbReference>
<gene>
    <name evidence="1" type="ordered locus">RER_32500</name>
</gene>
<dbReference type="eggNOG" id="ENOG5031GM0">
    <property type="taxonomic scope" value="Bacteria"/>
</dbReference>